<dbReference type="SMART" id="SM00353">
    <property type="entry name" value="HLH"/>
    <property type="match status" value="1"/>
</dbReference>
<evidence type="ECO:0000256" key="4">
    <source>
        <dbReference type="ARBA" id="ARBA00023015"/>
    </source>
</evidence>
<reference evidence="13" key="1">
    <citation type="submission" date="2018-04" db="EMBL/GenBank/DDBJ databases">
        <authorList>
            <person name="Go L.Y."/>
            <person name="Mitchell J.A."/>
        </authorList>
    </citation>
    <scope>NUCLEOTIDE SEQUENCE</scope>
    <source>
        <tissue evidence="13">Whole organism</tissue>
    </source>
</reference>
<accession>A0A336KA74</accession>
<keyword evidence="4" id="KW-0805">Transcription regulation</keyword>
<proteinExistence type="predicted"/>
<dbReference type="SUPFAM" id="SSF47459">
    <property type="entry name" value="HLH, helix-loop-helix DNA-binding domain"/>
    <property type="match status" value="1"/>
</dbReference>
<keyword evidence="8" id="KW-0539">Nucleus</keyword>
<dbReference type="GO" id="GO:0000981">
    <property type="term" value="F:DNA-binding transcription factor activity, RNA polymerase II-specific"/>
    <property type="evidence" value="ECO:0007669"/>
    <property type="project" value="TreeGrafter"/>
</dbReference>
<name>A0A336KA74_CULSO</name>
<evidence type="ECO:0000259" key="12">
    <source>
        <dbReference type="PROSITE" id="PS50888"/>
    </source>
</evidence>
<organism evidence="13">
    <name type="scientific">Culicoides sonorensis</name>
    <name type="common">Biting midge</name>
    <dbReference type="NCBI Taxonomy" id="179676"/>
    <lineage>
        <taxon>Eukaryota</taxon>
        <taxon>Metazoa</taxon>
        <taxon>Ecdysozoa</taxon>
        <taxon>Arthropoda</taxon>
        <taxon>Hexapoda</taxon>
        <taxon>Insecta</taxon>
        <taxon>Pterygota</taxon>
        <taxon>Neoptera</taxon>
        <taxon>Endopterygota</taxon>
        <taxon>Diptera</taxon>
        <taxon>Nematocera</taxon>
        <taxon>Chironomoidea</taxon>
        <taxon>Ceratopogonidae</taxon>
        <taxon>Ceratopogoninae</taxon>
        <taxon>Culicoides</taxon>
        <taxon>Monoculicoides</taxon>
    </lineage>
</organism>
<dbReference type="GO" id="GO:0071456">
    <property type="term" value="P:cellular response to hypoxia"/>
    <property type="evidence" value="ECO:0007669"/>
    <property type="project" value="TreeGrafter"/>
</dbReference>
<dbReference type="Gene3D" id="3.30.450.20">
    <property type="entry name" value="PAS domain"/>
    <property type="match status" value="2"/>
</dbReference>
<dbReference type="CDD" id="cd11433">
    <property type="entry name" value="bHLH-PAS_HIF"/>
    <property type="match status" value="1"/>
</dbReference>
<dbReference type="GO" id="GO:0000977">
    <property type="term" value="F:RNA polymerase II transcription regulatory region sequence-specific DNA binding"/>
    <property type="evidence" value="ECO:0007669"/>
    <property type="project" value="TreeGrafter"/>
</dbReference>
<feature type="domain" description="BHLH" evidence="12">
    <location>
        <begin position="194"/>
        <end position="247"/>
    </location>
</feature>
<evidence type="ECO:0000256" key="2">
    <source>
        <dbReference type="ARBA" id="ARBA00022737"/>
    </source>
</evidence>
<dbReference type="FunFam" id="3.30.450.20:FF:000015">
    <property type="entry name" value="Hypoxia-inducible factor 1-alpha isoform 1"/>
    <property type="match status" value="1"/>
</dbReference>
<dbReference type="SUPFAM" id="SSF55785">
    <property type="entry name" value="PYP-like sensor domain (PAS domain)"/>
    <property type="match status" value="2"/>
</dbReference>
<keyword evidence="9" id="KW-0379">Hydroxylation</keyword>
<feature type="domain" description="PAS" evidence="11">
    <location>
        <begin position="268"/>
        <end position="332"/>
    </location>
</feature>
<feature type="domain" description="PAS" evidence="11">
    <location>
        <begin position="426"/>
        <end position="477"/>
    </location>
</feature>
<dbReference type="PROSITE" id="PS50112">
    <property type="entry name" value="PAS"/>
    <property type="match status" value="2"/>
</dbReference>
<reference evidence="14" key="2">
    <citation type="submission" date="2018-07" db="EMBL/GenBank/DDBJ databases">
        <authorList>
            <person name="Quirk P.G."/>
            <person name="Krulwich T.A."/>
        </authorList>
    </citation>
    <scope>NUCLEOTIDE SEQUENCE</scope>
</reference>
<dbReference type="SMART" id="SM00091">
    <property type="entry name" value="PAS"/>
    <property type="match status" value="2"/>
</dbReference>
<dbReference type="EMBL" id="UFQT01000137">
    <property type="protein sequence ID" value="SSX20695.1"/>
    <property type="molecule type" value="Genomic_DNA"/>
</dbReference>
<dbReference type="GO" id="GO:0046983">
    <property type="term" value="F:protein dimerization activity"/>
    <property type="evidence" value="ECO:0007669"/>
    <property type="project" value="InterPro"/>
</dbReference>
<dbReference type="VEuPathDB" id="VectorBase:CSON002255"/>
<evidence type="ECO:0000256" key="5">
    <source>
        <dbReference type="ARBA" id="ARBA00023125"/>
    </source>
</evidence>
<gene>
    <name evidence="13" type="primary">CSON002255</name>
</gene>
<dbReference type="NCBIfam" id="TIGR00229">
    <property type="entry name" value="sensory_box"/>
    <property type="match status" value="1"/>
</dbReference>
<dbReference type="GO" id="GO:0045944">
    <property type="term" value="P:positive regulation of transcription by RNA polymerase II"/>
    <property type="evidence" value="ECO:0007669"/>
    <property type="project" value="UniProtKB-ARBA"/>
</dbReference>
<feature type="compositionally biased region" description="Low complexity" evidence="10">
    <location>
        <begin position="770"/>
        <end position="785"/>
    </location>
</feature>
<dbReference type="Pfam" id="PF00989">
    <property type="entry name" value="PAS"/>
    <property type="match status" value="1"/>
</dbReference>
<sequence length="1216" mass="137649">MIYFEFGTNKKKFERLQYINCYKNRSIIFVEMTRKSSEKFSLRCYNEKCFYLEENSFDLESCKGDLKSKKTYFSSELPLEFSFQMNSLINTPLSVSLNKLFLSQNNESTVTDIITSNFTTLKQNDQHLFNNNIIHNSNSQTLKDLNGNHSNISTYPPCFGLKLWDYGHCYGTYGNEPCQFSKSIDMEDIMNNEKRKEKSRDAARCRRSRESDIFNDLATNLPISKEDVNHLDKASIMRLSIAYLKVQNMLALSDFYTKDVKISPLINQVESEKMALKSLDGFLLILSGDGDITYVSENISDFLGLSQIDLLGQPIWEYSHQCDHEELRDALHGRHMSPSELLNGTKDKDFRPMIQRDFFLRLKCTLTSRGRSINIKSASYKVIHITGHIAYSDEKYRQLVAIGRPIPHPSNIEIPLGCCTFLTKHSLDMKFSYVDDKMLSLLGYRPEHLLSKSLFSLHHGADSSSLLGAFKTLINKGQSETHRYRYLARCGGYVWVVTQATVVYDKQKPQSVVCVNYAISDIEKNDEIFSCAQFEAYEEQKHKQPTKSATINKINTSSNIKKCIKRNIIVHCDENDEKCNKSKALIENIQREESVNFKNKPIRDIFSQSKQKIESKKTVASSINRPRSVTASIFAATNEKLKKISRFSSASVDKTSSTYKTLNRPQNATSKIFTPRTNDMNKGYLIFVDEKSELTMLKDEPDDLTHLAPTPGDACIPLDDSAPFFSDMFDDFMIPDTYSTLLPDDIHSLDSQESTEQKCIVPNQIDTNKSENTSSSINSSNSSLSDPFINYRDESSDTNSVPHLLSRAGLTKSPDTNSMPSLCSPDGSLPGDDLAFISLHMEDDMDLRAPYIPMNEAEDLPLLVSDDLMWGAHPDTLTKEFKNSMSNKQKTVQEPTLNTSAVSTKIESNLVPPICEQEKLLNHQKIQQRKNSVLVHSDFLLNEIKLRSSEQIVDPKDVIGNSYKNCNENIHLWSMNDLVNKNGDKEALTQTPNKRLSHVNLSITLPPKLDSDGKNFENSKLLSHKRPNLGVLQEPSNKRAKGSTSASISTKPIVGKPELLQQLIGGTNFPHTFQRHQHTNMTKINDQLENKNERNCLNVSKMNSSCLLKPVEPSSSSVLMNLLVSGCDKIPLEPPKQLMDVDVLNDDLQDKVGDLNHYDKQIIDIIPPEFSTDVSINGDASSSIGENDFEIWKEIQAALRDNKSLGFLHEIDDNLC</sequence>
<keyword evidence="3" id="KW-0832">Ubl conjugation</keyword>
<comment type="subcellular location">
    <subcellularLocation>
        <location evidence="1">Nucleus</location>
    </subcellularLocation>
</comment>
<dbReference type="CDD" id="cd00130">
    <property type="entry name" value="PAS"/>
    <property type="match status" value="2"/>
</dbReference>
<dbReference type="InterPro" id="IPR001610">
    <property type="entry name" value="PAC"/>
</dbReference>
<dbReference type="InterPro" id="IPR013655">
    <property type="entry name" value="PAS_fold_3"/>
</dbReference>
<keyword evidence="5" id="KW-0238">DNA-binding</keyword>
<dbReference type="FunFam" id="3.30.450.20:FF:000101">
    <property type="entry name" value="Similar, isoform B"/>
    <property type="match status" value="1"/>
</dbReference>
<evidence type="ECO:0000313" key="13">
    <source>
        <dbReference type="EMBL" id="SSX00315.1"/>
    </source>
</evidence>
<dbReference type="Pfam" id="PF08447">
    <property type="entry name" value="PAS_3"/>
    <property type="match status" value="1"/>
</dbReference>
<dbReference type="GO" id="GO:0005634">
    <property type="term" value="C:nucleus"/>
    <property type="evidence" value="ECO:0007669"/>
    <property type="project" value="UniProtKB-SubCell"/>
</dbReference>
<evidence type="ECO:0000256" key="3">
    <source>
        <dbReference type="ARBA" id="ARBA00022843"/>
    </source>
</evidence>
<evidence type="ECO:0000256" key="6">
    <source>
        <dbReference type="ARBA" id="ARBA00023159"/>
    </source>
</evidence>
<protein>
    <submittedName>
        <fullName evidence="13">CSON002255 protein</fullName>
    </submittedName>
</protein>
<feature type="region of interest" description="Disordered" evidence="10">
    <location>
        <begin position="753"/>
        <end position="786"/>
    </location>
</feature>
<evidence type="ECO:0000313" key="14">
    <source>
        <dbReference type="EMBL" id="SSX20695.1"/>
    </source>
</evidence>
<evidence type="ECO:0000256" key="7">
    <source>
        <dbReference type="ARBA" id="ARBA00023163"/>
    </source>
</evidence>
<dbReference type="InterPro" id="IPR013767">
    <property type="entry name" value="PAS_fold"/>
</dbReference>
<dbReference type="PROSITE" id="PS50888">
    <property type="entry name" value="BHLH"/>
    <property type="match status" value="1"/>
</dbReference>
<evidence type="ECO:0000256" key="10">
    <source>
        <dbReference type="SAM" id="MobiDB-lite"/>
    </source>
</evidence>
<dbReference type="PANTHER" id="PTHR23043:SF17">
    <property type="entry name" value="PROTEIN SIMILAR"/>
    <property type="match status" value="1"/>
</dbReference>
<dbReference type="AlphaFoldDB" id="A0A336KA74"/>
<dbReference type="SMART" id="SM00086">
    <property type="entry name" value="PAC"/>
    <property type="match status" value="1"/>
</dbReference>
<evidence type="ECO:0000256" key="1">
    <source>
        <dbReference type="ARBA" id="ARBA00004123"/>
    </source>
</evidence>
<dbReference type="EMBL" id="UFQS01000137">
    <property type="protein sequence ID" value="SSX00315.1"/>
    <property type="molecule type" value="Genomic_DNA"/>
</dbReference>
<keyword evidence="2" id="KW-0677">Repeat</keyword>
<dbReference type="InterPro" id="IPR035965">
    <property type="entry name" value="PAS-like_dom_sf"/>
</dbReference>
<dbReference type="InterPro" id="IPR036638">
    <property type="entry name" value="HLH_DNA-bd_sf"/>
</dbReference>
<dbReference type="Pfam" id="PF23171">
    <property type="entry name" value="bHLH_HIF1A"/>
    <property type="match status" value="1"/>
</dbReference>
<dbReference type="InterPro" id="IPR000014">
    <property type="entry name" value="PAS"/>
</dbReference>
<dbReference type="InterPro" id="IPR011598">
    <property type="entry name" value="bHLH_dom"/>
</dbReference>
<evidence type="ECO:0000256" key="8">
    <source>
        <dbReference type="ARBA" id="ARBA00023242"/>
    </source>
</evidence>
<evidence type="ECO:0000256" key="9">
    <source>
        <dbReference type="ARBA" id="ARBA00023278"/>
    </source>
</evidence>
<keyword evidence="6" id="KW-0010">Activator</keyword>
<evidence type="ECO:0000259" key="11">
    <source>
        <dbReference type="PROSITE" id="PS50112"/>
    </source>
</evidence>
<dbReference type="PANTHER" id="PTHR23043">
    <property type="entry name" value="HYPOXIA-INDUCIBLE FACTOR 1 ALPHA"/>
    <property type="match status" value="1"/>
</dbReference>
<keyword evidence="7" id="KW-0804">Transcription</keyword>